<dbReference type="GO" id="GO:0005886">
    <property type="term" value="C:plasma membrane"/>
    <property type="evidence" value="ECO:0007669"/>
    <property type="project" value="TreeGrafter"/>
</dbReference>
<keyword evidence="5 9" id="KW-0472">Membrane</keyword>
<dbReference type="GO" id="GO:0008188">
    <property type="term" value="F:neuropeptide receptor activity"/>
    <property type="evidence" value="ECO:0007669"/>
    <property type="project" value="TreeGrafter"/>
</dbReference>
<feature type="domain" description="G-protein coupled receptors family 1 profile" evidence="10">
    <location>
        <begin position="39"/>
        <end position="287"/>
    </location>
</feature>
<evidence type="ECO:0000256" key="9">
    <source>
        <dbReference type="SAM" id="Phobius"/>
    </source>
</evidence>
<keyword evidence="7" id="KW-0807">Transducer</keyword>
<dbReference type="InterPro" id="IPR017452">
    <property type="entry name" value="GPCR_Rhodpsn_7TM"/>
</dbReference>
<keyword evidence="11" id="KW-1185">Reference proteome</keyword>
<evidence type="ECO:0000256" key="2">
    <source>
        <dbReference type="ARBA" id="ARBA00022692"/>
    </source>
</evidence>
<dbReference type="Proteomes" id="UP000887575">
    <property type="component" value="Unassembled WGS sequence"/>
</dbReference>
<protein>
    <submittedName>
        <fullName evidence="12 13">G-protein coupled receptors family 1 profile domain-containing protein</fullName>
    </submittedName>
</protein>
<evidence type="ECO:0000313" key="13">
    <source>
        <dbReference type="WBParaSite" id="MBELARI_LOCUS3633"/>
    </source>
</evidence>
<feature type="transmembrane region" description="Helical" evidence="9">
    <location>
        <begin position="144"/>
        <end position="164"/>
    </location>
</feature>
<evidence type="ECO:0000256" key="5">
    <source>
        <dbReference type="ARBA" id="ARBA00023136"/>
    </source>
</evidence>
<dbReference type="InterPro" id="IPR019426">
    <property type="entry name" value="7TM_GPCR_serpentine_rcpt_Srv"/>
</dbReference>
<dbReference type="PROSITE" id="PS50262">
    <property type="entry name" value="G_PROTEIN_RECEP_F1_2"/>
    <property type="match status" value="1"/>
</dbReference>
<evidence type="ECO:0000313" key="11">
    <source>
        <dbReference type="Proteomes" id="UP000887575"/>
    </source>
</evidence>
<proteinExistence type="predicted"/>
<dbReference type="Pfam" id="PF10323">
    <property type="entry name" value="7TM_GPCR_Srv"/>
    <property type="match status" value="1"/>
</dbReference>
<dbReference type="SUPFAM" id="SSF81321">
    <property type="entry name" value="Family A G protein-coupled receptor-like"/>
    <property type="match status" value="1"/>
</dbReference>
<feature type="region of interest" description="Disordered" evidence="8">
    <location>
        <begin position="324"/>
        <end position="351"/>
    </location>
</feature>
<dbReference type="PANTHER" id="PTHR24238:SF76">
    <property type="entry name" value="G_PROTEIN_RECEP_F1_2 DOMAIN-CONTAINING PROTEIN"/>
    <property type="match status" value="1"/>
</dbReference>
<accession>A0AAF3J7D8</accession>
<dbReference type="Gene3D" id="1.20.1070.10">
    <property type="entry name" value="Rhodopsin 7-helix transmembrane proteins"/>
    <property type="match status" value="1"/>
</dbReference>
<evidence type="ECO:0000256" key="3">
    <source>
        <dbReference type="ARBA" id="ARBA00022989"/>
    </source>
</evidence>
<dbReference type="WBParaSite" id="MBELARI_LOCUS3633">
    <property type="protein sequence ID" value="MBELARI_LOCUS3633"/>
    <property type="gene ID" value="MBELARI_LOCUS3633"/>
</dbReference>
<feature type="transmembrane region" description="Helical" evidence="9">
    <location>
        <begin position="267"/>
        <end position="290"/>
    </location>
</feature>
<organism evidence="11 12">
    <name type="scientific">Mesorhabditis belari</name>
    <dbReference type="NCBI Taxonomy" id="2138241"/>
    <lineage>
        <taxon>Eukaryota</taxon>
        <taxon>Metazoa</taxon>
        <taxon>Ecdysozoa</taxon>
        <taxon>Nematoda</taxon>
        <taxon>Chromadorea</taxon>
        <taxon>Rhabditida</taxon>
        <taxon>Rhabditina</taxon>
        <taxon>Rhabditomorpha</taxon>
        <taxon>Rhabditoidea</taxon>
        <taxon>Rhabditidae</taxon>
        <taxon>Mesorhabditinae</taxon>
        <taxon>Mesorhabditis</taxon>
    </lineage>
</organism>
<feature type="transmembrane region" description="Helical" evidence="9">
    <location>
        <begin position="103"/>
        <end position="123"/>
    </location>
</feature>
<feature type="transmembrane region" description="Helical" evidence="9">
    <location>
        <begin position="194"/>
        <end position="219"/>
    </location>
</feature>
<evidence type="ECO:0000256" key="6">
    <source>
        <dbReference type="ARBA" id="ARBA00023170"/>
    </source>
</evidence>
<evidence type="ECO:0000256" key="1">
    <source>
        <dbReference type="ARBA" id="ARBA00004141"/>
    </source>
</evidence>
<dbReference type="AlphaFoldDB" id="A0AAF3J7D8"/>
<evidence type="ECO:0000256" key="4">
    <source>
        <dbReference type="ARBA" id="ARBA00023040"/>
    </source>
</evidence>
<dbReference type="PANTHER" id="PTHR24238">
    <property type="entry name" value="G-PROTEIN COUPLED RECEPTOR"/>
    <property type="match status" value="1"/>
</dbReference>
<name>A0AAF3J7D8_9BILA</name>
<keyword evidence="6" id="KW-0675">Receptor</keyword>
<evidence type="ECO:0000256" key="7">
    <source>
        <dbReference type="ARBA" id="ARBA00023224"/>
    </source>
</evidence>
<dbReference type="WBParaSite" id="MBELARI_LOCUS20830">
    <property type="protein sequence ID" value="MBELARI_LOCUS20830"/>
    <property type="gene ID" value="MBELARI_LOCUS20830"/>
</dbReference>
<feature type="transmembrane region" description="Helical" evidence="9">
    <location>
        <begin position="240"/>
        <end position="261"/>
    </location>
</feature>
<keyword evidence="4" id="KW-0297">G-protein coupled receptor</keyword>
<evidence type="ECO:0000256" key="8">
    <source>
        <dbReference type="SAM" id="MobiDB-lite"/>
    </source>
</evidence>
<keyword evidence="3 9" id="KW-1133">Transmembrane helix</keyword>
<evidence type="ECO:0000259" key="10">
    <source>
        <dbReference type="PROSITE" id="PS50262"/>
    </source>
</evidence>
<feature type="transmembrane region" description="Helical" evidence="9">
    <location>
        <begin position="29"/>
        <end position="49"/>
    </location>
</feature>
<keyword evidence="2 9" id="KW-0812">Transmembrane</keyword>
<sequence>MENDSSGSRISPSSSTISWYDIPLSGEDVLAGLSLIILGIFFMILYFVVARAMFRHDREVIGFRFLFSTAISDMLLLVNYSIWPGITILVKSEIITPAMRHWFQMYMDWVWFSMCYHYMIVAWSRFAAIRSPLSFRSQSRRASYLLCGACYFIALIQVLCTHFQPWYVTFYYEPSAYGMLSEDFNKYMTEGQSIMFLSFHILMVIIPFYFYVRAIILLLQHRQNSMNGQSGLDSSVESRLIIPCICNTFVFIVGQVVITIGTGEGRWATYMVLLLFSANSAVNPVLLLLFSPTIRRKVMEQLHGSHLSKLRKYTPAPLLRETPRSLAEMGGRREDSLQPSSESDIRGPASC</sequence>
<feature type="transmembrane region" description="Helical" evidence="9">
    <location>
        <begin position="61"/>
        <end position="83"/>
    </location>
</feature>
<evidence type="ECO:0000313" key="12">
    <source>
        <dbReference type="WBParaSite" id="MBELARI_LOCUS20830"/>
    </source>
</evidence>
<reference evidence="12 13" key="1">
    <citation type="submission" date="2024-02" db="UniProtKB">
        <authorList>
            <consortium name="WormBaseParasite"/>
        </authorList>
    </citation>
    <scope>IDENTIFICATION</scope>
</reference>
<comment type="subcellular location">
    <subcellularLocation>
        <location evidence="1">Membrane</location>
        <topology evidence="1">Multi-pass membrane protein</topology>
    </subcellularLocation>
</comment>